<reference evidence="3" key="1">
    <citation type="journal article" date="2020" name="Stud. Mycol.">
        <title>101 Dothideomycetes genomes: a test case for predicting lifestyles and emergence of pathogens.</title>
        <authorList>
            <person name="Haridas S."/>
            <person name="Albert R."/>
            <person name="Binder M."/>
            <person name="Bloem J."/>
            <person name="Labutti K."/>
            <person name="Salamov A."/>
            <person name="Andreopoulos B."/>
            <person name="Baker S."/>
            <person name="Barry K."/>
            <person name="Bills G."/>
            <person name="Bluhm B."/>
            <person name="Cannon C."/>
            <person name="Castanera R."/>
            <person name="Culley D."/>
            <person name="Daum C."/>
            <person name="Ezra D."/>
            <person name="Gonzalez J."/>
            <person name="Henrissat B."/>
            <person name="Kuo A."/>
            <person name="Liang C."/>
            <person name="Lipzen A."/>
            <person name="Lutzoni F."/>
            <person name="Magnuson J."/>
            <person name="Mondo S."/>
            <person name="Nolan M."/>
            <person name="Ohm R."/>
            <person name="Pangilinan J."/>
            <person name="Park H.-J."/>
            <person name="Ramirez L."/>
            <person name="Alfaro M."/>
            <person name="Sun H."/>
            <person name="Tritt A."/>
            <person name="Yoshinaga Y."/>
            <person name="Zwiers L.-H."/>
            <person name="Turgeon B."/>
            <person name="Goodwin S."/>
            <person name="Spatafora J."/>
            <person name="Crous P."/>
            <person name="Grigoriev I."/>
        </authorList>
    </citation>
    <scope>NUCLEOTIDE SEQUENCE</scope>
    <source>
        <strain evidence="3">ATCC 36951</strain>
    </source>
</reference>
<proteinExistence type="predicted"/>
<evidence type="ECO:0000313" key="4">
    <source>
        <dbReference type="Proteomes" id="UP000799537"/>
    </source>
</evidence>
<feature type="region of interest" description="Disordered" evidence="1">
    <location>
        <begin position="1"/>
        <end position="26"/>
    </location>
</feature>
<name>A0A6A6CQK7_ZASCE</name>
<organism evidence="3 4">
    <name type="scientific">Zasmidium cellare ATCC 36951</name>
    <dbReference type="NCBI Taxonomy" id="1080233"/>
    <lineage>
        <taxon>Eukaryota</taxon>
        <taxon>Fungi</taxon>
        <taxon>Dikarya</taxon>
        <taxon>Ascomycota</taxon>
        <taxon>Pezizomycotina</taxon>
        <taxon>Dothideomycetes</taxon>
        <taxon>Dothideomycetidae</taxon>
        <taxon>Mycosphaerellales</taxon>
        <taxon>Mycosphaerellaceae</taxon>
        <taxon>Zasmidium</taxon>
    </lineage>
</organism>
<evidence type="ECO:0000256" key="1">
    <source>
        <dbReference type="SAM" id="MobiDB-lite"/>
    </source>
</evidence>
<dbReference type="Proteomes" id="UP000799537">
    <property type="component" value="Unassembled WGS sequence"/>
</dbReference>
<dbReference type="PROSITE" id="PS50181">
    <property type="entry name" value="FBOX"/>
    <property type="match status" value="1"/>
</dbReference>
<accession>A0A6A6CQK7</accession>
<dbReference type="EMBL" id="ML993591">
    <property type="protein sequence ID" value="KAF2168059.1"/>
    <property type="molecule type" value="Genomic_DNA"/>
</dbReference>
<dbReference type="Pfam" id="PF12937">
    <property type="entry name" value="F-box-like"/>
    <property type="match status" value="1"/>
</dbReference>
<feature type="domain" description="F-box" evidence="2">
    <location>
        <begin position="27"/>
        <end position="73"/>
    </location>
</feature>
<evidence type="ECO:0000313" key="3">
    <source>
        <dbReference type="EMBL" id="KAF2168059.1"/>
    </source>
</evidence>
<dbReference type="OrthoDB" id="3219396at2759"/>
<protein>
    <recommendedName>
        <fullName evidence="2">F-box domain-containing protein</fullName>
    </recommendedName>
</protein>
<gene>
    <name evidence="3" type="ORF">M409DRAFT_65599</name>
</gene>
<dbReference type="GeneID" id="54569859"/>
<dbReference type="AlphaFoldDB" id="A0A6A6CQK7"/>
<evidence type="ECO:0000259" key="2">
    <source>
        <dbReference type="PROSITE" id="PS50181"/>
    </source>
</evidence>
<dbReference type="RefSeq" id="XP_033668948.1">
    <property type="nucleotide sequence ID" value="XM_033816587.1"/>
</dbReference>
<dbReference type="Pfam" id="PF25499">
    <property type="entry name" value="Beta-prop_pof12"/>
    <property type="match status" value="1"/>
</dbReference>
<dbReference type="InterPro" id="IPR036047">
    <property type="entry name" value="F-box-like_dom_sf"/>
</dbReference>
<dbReference type="SUPFAM" id="SSF81383">
    <property type="entry name" value="F-box domain"/>
    <property type="match status" value="1"/>
</dbReference>
<dbReference type="InterPro" id="IPR001810">
    <property type="entry name" value="F-box_dom"/>
</dbReference>
<keyword evidence="4" id="KW-1185">Reference proteome</keyword>
<dbReference type="InterPro" id="IPR011047">
    <property type="entry name" value="Quinoprotein_ADH-like_sf"/>
</dbReference>
<sequence>MTKRQREDDDGAVDEQKSAKRTKPSSLDRLSSLSDELLLKVLSFLPISQLVACQRLSHKYQKLAGDGQIWKSHYYNRFIRPRASRLPGLKDQGTSTESLHFASRASRWLEEEHLVKSGVRTNWKRQYKLRHNWSKGSCEVNEIPVAEQAAIPPILVQMHDGIIYTADQTDGLRAWAAKGSRQRVAQLAFPSSKVPRPPTALAIDAQSRADHDVTRVIVGFEDGSFSIYVLHRADAIFRHQYTHEPSSNGVISATAVSWPYAVTMTATQMLSLYQFGDGPRNTSDPPRLLHSLKSHTAWPPLSTSLRTTASAIVICVAYALPTYLSGWTVGMQEVKVNLAGDLLDSRIASAIDQHYRPLAFSTRPMMHHLGAFTPGPGASAALELRHIHSKPTSLSYTHPYLLVSHPDNTLTLYLVTSTADTLSISAGSRLWGHTSSISGAHVGGRGKAVSVSRRGDELRVWELEGGFASTAAKRRLASGDLSVQIKPTSQSGMDLISKAIQHRQSGTACGHESAPDDSSELTLTRGWIGFDDEAVVVLKERSQGRQNLMVYDFT</sequence>
<dbReference type="SUPFAM" id="SSF50998">
    <property type="entry name" value="Quinoprotein alcohol dehydrogenase-like"/>
    <property type="match status" value="1"/>
</dbReference>
<dbReference type="Gene3D" id="1.20.1280.50">
    <property type="match status" value="1"/>
</dbReference>